<evidence type="ECO:0000313" key="1">
    <source>
        <dbReference type="EMBL" id="RWX49354.1"/>
    </source>
</evidence>
<name>A0A444J8D8_9BACT</name>
<sequence length="342" mass="38266">GVNALADSQQEFTGRNILYLKHRPEEAAKQFNRDLPQIGAALARASQKLIEKRQQRKGPHRDEKVLTAWNGLMIKALAKGSVVLQDSQLLDAARHAAVFLRTTLYNPRSQTLYRRFCQGEGGIMGQLDDYAFLVAGLLELYQMTQDPQWLQWAMALTETQIDLFWDEQGDGFFDSLPDPLVVVRLKNDYDGAEPAANSLAAANLVRLGRLTDNSQWLDLAGRTIRSFDEQLHQNPQALPVLLAARQELLSAPSLVVVAGRRDAEDTKKILGIVQRSWCPGRFLLLADGGENQEVLGKMLPFVRTASMEDNQAIAYFCRDYTCQLPVVDPEELAEMLAREIGS</sequence>
<gene>
    <name evidence="1" type="ORF">VT98_10596</name>
</gene>
<reference evidence="1 2" key="1">
    <citation type="submission" date="2017-01" db="EMBL/GenBank/DDBJ databases">
        <title>The cable genome- insights into the physiology and evolution of filamentous bacteria capable of sulfide oxidation via long distance electron transfer.</title>
        <authorList>
            <person name="Schreiber L."/>
            <person name="Bjerg J.T."/>
            <person name="Boggild A."/>
            <person name="Van De Vossenberg J."/>
            <person name="Meysman F."/>
            <person name="Nielsen L.P."/>
            <person name="Schramm A."/>
            <person name="Kjeldsen K.U."/>
        </authorList>
    </citation>
    <scope>NUCLEOTIDE SEQUENCE [LARGE SCALE GENOMIC DNA]</scope>
    <source>
        <strain evidence="1">A1</strain>
    </source>
</reference>
<dbReference type="EMBL" id="MTKP01000059">
    <property type="protein sequence ID" value="RWX49354.1"/>
    <property type="molecule type" value="Genomic_DNA"/>
</dbReference>
<protein>
    <submittedName>
        <fullName evidence="1">Glycosyl hydrolase family 76</fullName>
    </submittedName>
</protein>
<keyword evidence="1" id="KW-0378">Hydrolase</keyword>
<dbReference type="InterPro" id="IPR012341">
    <property type="entry name" value="6hp_glycosidase-like_sf"/>
</dbReference>
<keyword evidence="2" id="KW-1185">Reference proteome</keyword>
<evidence type="ECO:0000313" key="2">
    <source>
        <dbReference type="Proteomes" id="UP000288086"/>
    </source>
</evidence>
<dbReference type="SUPFAM" id="SSF48208">
    <property type="entry name" value="Six-hairpin glycosidases"/>
    <property type="match status" value="1"/>
</dbReference>
<dbReference type="PANTHER" id="PTHR42899:SF1">
    <property type="entry name" value="SPERMATOGENESIS-ASSOCIATED PROTEIN 20"/>
    <property type="match status" value="1"/>
</dbReference>
<dbReference type="InterPro" id="IPR008928">
    <property type="entry name" value="6-hairpin_glycosidase_sf"/>
</dbReference>
<dbReference type="GO" id="GO:0016787">
    <property type="term" value="F:hydrolase activity"/>
    <property type="evidence" value="ECO:0007669"/>
    <property type="project" value="UniProtKB-KW"/>
</dbReference>
<dbReference type="PANTHER" id="PTHR42899">
    <property type="entry name" value="SPERMATOGENESIS-ASSOCIATED PROTEIN 20"/>
    <property type="match status" value="1"/>
</dbReference>
<dbReference type="InterPro" id="IPR024705">
    <property type="entry name" value="Ssp411"/>
</dbReference>
<feature type="non-terminal residue" evidence="1">
    <location>
        <position position="1"/>
    </location>
</feature>
<dbReference type="GO" id="GO:0005975">
    <property type="term" value="P:carbohydrate metabolic process"/>
    <property type="evidence" value="ECO:0007669"/>
    <property type="project" value="InterPro"/>
</dbReference>
<dbReference type="Proteomes" id="UP000288086">
    <property type="component" value="Unassembled WGS sequence"/>
</dbReference>
<dbReference type="AlphaFoldDB" id="A0A444J8D8"/>
<dbReference type="Gene3D" id="1.50.10.10">
    <property type="match status" value="1"/>
</dbReference>
<comment type="caution">
    <text evidence="1">The sequence shown here is derived from an EMBL/GenBank/DDBJ whole genome shotgun (WGS) entry which is preliminary data.</text>
</comment>
<accession>A0A444J8D8</accession>
<organism evidence="1 2">
    <name type="scientific">Candidatus Electrothrix communis</name>
    <dbReference type="NCBI Taxonomy" id="1859133"/>
    <lineage>
        <taxon>Bacteria</taxon>
        <taxon>Pseudomonadati</taxon>
        <taxon>Thermodesulfobacteriota</taxon>
        <taxon>Desulfobulbia</taxon>
        <taxon>Desulfobulbales</taxon>
        <taxon>Desulfobulbaceae</taxon>
        <taxon>Candidatus Electrothrix</taxon>
    </lineage>
</organism>
<proteinExistence type="predicted"/>